<gene>
    <name evidence="1" type="ORF">Dac01nite_11150</name>
</gene>
<dbReference type="EMBL" id="BONR01000002">
    <property type="protein sequence ID" value="GIG54363.1"/>
    <property type="molecule type" value="Genomic_DNA"/>
</dbReference>
<proteinExistence type="predicted"/>
<evidence type="ECO:0000313" key="1">
    <source>
        <dbReference type="EMBL" id="GIG54363.1"/>
    </source>
</evidence>
<sequence>MTAVQHPAARARLRARTPVPTFRSAMGEGRAPMRMWVTGLTQRGMMVSDGEGAAVWVIDERSRHAVEQALALGISALDIHDGGTIVIAGTELNVAPW</sequence>
<dbReference type="RefSeq" id="WP_203654095.1">
    <property type="nucleotide sequence ID" value="NZ_BONR01000002.1"/>
</dbReference>
<accession>A0A919Q4Y3</accession>
<organism evidence="1 2">
    <name type="scientific">Demequina activiva</name>
    <dbReference type="NCBI Taxonomy" id="1582364"/>
    <lineage>
        <taxon>Bacteria</taxon>
        <taxon>Bacillati</taxon>
        <taxon>Actinomycetota</taxon>
        <taxon>Actinomycetes</taxon>
        <taxon>Micrococcales</taxon>
        <taxon>Demequinaceae</taxon>
        <taxon>Demequina</taxon>
    </lineage>
</organism>
<keyword evidence="2" id="KW-1185">Reference proteome</keyword>
<dbReference type="AlphaFoldDB" id="A0A919Q4Y3"/>
<comment type="caution">
    <text evidence="1">The sequence shown here is derived from an EMBL/GenBank/DDBJ whole genome shotgun (WGS) entry which is preliminary data.</text>
</comment>
<reference evidence="1" key="1">
    <citation type="submission" date="2021-01" db="EMBL/GenBank/DDBJ databases">
        <title>Whole genome shotgun sequence of Demequina activiva NBRC 110675.</title>
        <authorList>
            <person name="Komaki H."/>
            <person name="Tamura T."/>
        </authorList>
    </citation>
    <scope>NUCLEOTIDE SEQUENCE</scope>
    <source>
        <strain evidence="1">NBRC 110675</strain>
    </source>
</reference>
<dbReference type="Proteomes" id="UP000652354">
    <property type="component" value="Unassembled WGS sequence"/>
</dbReference>
<evidence type="ECO:0000313" key="2">
    <source>
        <dbReference type="Proteomes" id="UP000652354"/>
    </source>
</evidence>
<name>A0A919Q4Y3_9MICO</name>
<protein>
    <submittedName>
        <fullName evidence="1">Uncharacterized protein</fullName>
    </submittedName>
</protein>